<dbReference type="OrthoDB" id="5378975at2759"/>
<keyword evidence="3" id="KW-1185">Reference proteome</keyword>
<feature type="compositionally biased region" description="Low complexity" evidence="1">
    <location>
        <begin position="77"/>
        <end position="91"/>
    </location>
</feature>
<gene>
    <name evidence="2" type="ORF">B9G98_00798</name>
</gene>
<dbReference type="AlphaFoldDB" id="A0A2T0FDT9"/>
<dbReference type="Proteomes" id="UP000238350">
    <property type="component" value="Unassembled WGS sequence"/>
</dbReference>
<proteinExistence type="predicted"/>
<dbReference type="Pfam" id="PF17104">
    <property type="entry name" value="YBL010C_LAA2"/>
    <property type="match status" value="2"/>
</dbReference>
<sequence length="277" mass="30973">MTDTPGDQTEFEVEDIAVPALRQVTLEDVDEAEVENAGVEAEPEVVADDQEEVDSDGFEEDDFGDFDDYEEFDEPEASPAAPEASEPEVSSIPLPLSSYKDVANPGDRLKEFFKVQQKFVYGTKDHLTPTSQMLWEQLMANPQAMLIEWSKSAVHRRLAVALGAPLDLDQSLPKAETRQMVLPDKNKTSGLPDSSRLPHWRLLTLVSEQAVQGMSDEELNEHINTLKATVEAAELLQQEFESVEMGLNGEKEVLEGMVESLLVYAQKSQRTKLQKRH</sequence>
<feature type="region of interest" description="Disordered" evidence="1">
    <location>
        <begin position="27"/>
        <end position="96"/>
    </location>
</feature>
<reference evidence="2 3" key="1">
    <citation type="submission" date="2017-04" db="EMBL/GenBank/DDBJ databases">
        <title>Genome sequencing of [Candida] sorbophila.</title>
        <authorList>
            <person name="Ahn J.O."/>
        </authorList>
    </citation>
    <scope>NUCLEOTIDE SEQUENCE [LARGE SCALE GENOMIC DNA]</scope>
    <source>
        <strain evidence="2 3">DS02</strain>
    </source>
</reference>
<evidence type="ECO:0000313" key="2">
    <source>
        <dbReference type="EMBL" id="PRT53178.1"/>
    </source>
</evidence>
<dbReference type="PANTHER" id="PTHR38698">
    <property type="entry name" value="EXPRESSED PROTEIN"/>
    <property type="match status" value="1"/>
</dbReference>
<protein>
    <submittedName>
        <fullName evidence="2">Uncharacterized protein</fullName>
    </submittedName>
</protein>
<comment type="caution">
    <text evidence="2">The sequence shown here is derived from an EMBL/GenBank/DDBJ whole genome shotgun (WGS) entry which is preliminary data.</text>
</comment>
<dbReference type="EMBL" id="NDIQ01000001">
    <property type="protein sequence ID" value="PRT53178.1"/>
    <property type="molecule type" value="Genomic_DNA"/>
</dbReference>
<dbReference type="RefSeq" id="XP_024663124.1">
    <property type="nucleotide sequence ID" value="XM_024807356.1"/>
</dbReference>
<evidence type="ECO:0000256" key="1">
    <source>
        <dbReference type="SAM" id="MobiDB-lite"/>
    </source>
</evidence>
<dbReference type="GeneID" id="36514547"/>
<dbReference type="STRING" id="45607.A0A2T0FDT9"/>
<dbReference type="InterPro" id="IPR031355">
    <property type="entry name" value="YBL010C/LAA2-like"/>
</dbReference>
<organism evidence="2 3">
    <name type="scientific">Wickerhamiella sorbophila</name>
    <dbReference type="NCBI Taxonomy" id="45607"/>
    <lineage>
        <taxon>Eukaryota</taxon>
        <taxon>Fungi</taxon>
        <taxon>Dikarya</taxon>
        <taxon>Ascomycota</taxon>
        <taxon>Saccharomycotina</taxon>
        <taxon>Dipodascomycetes</taxon>
        <taxon>Dipodascales</taxon>
        <taxon>Trichomonascaceae</taxon>
        <taxon>Wickerhamiella</taxon>
    </lineage>
</organism>
<evidence type="ECO:0000313" key="3">
    <source>
        <dbReference type="Proteomes" id="UP000238350"/>
    </source>
</evidence>
<feature type="compositionally biased region" description="Acidic residues" evidence="1">
    <location>
        <begin position="41"/>
        <end position="76"/>
    </location>
</feature>
<accession>A0A2T0FDT9</accession>
<name>A0A2T0FDT9_9ASCO</name>
<dbReference type="PANTHER" id="PTHR38698:SF1">
    <property type="entry name" value="FUNGAL PROTEIN"/>
    <property type="match status" value="1"/>
</dbReference>